<dbReference type="Proteomes" id="UP000074119">
    <property type="component" value="Chromosome"/>
</dbReference>
<dbReference type="AlphaFoldDB" id="A0A127M4E6"/>
<sequence>MAVKCQFDRSIDEVWALLCDPDFRVERSIALGELSAECDVEEDGEQVTVKMSREVVRELPSVLARVFNAQQSLVFVENWQPKDGGWEGKMSIEIKKQPVQLGATMSLLPTASGCEYIVSHHCKAKIPLVGGKVEKYVLSQTDDGALDELNYLKAKLTA</sequence>
<protein>
    <recommendedName>
        <fullName evidence="3">DUF2505 domain-containing protein</fullName>
    </recommendedName>
</protein>
<dbReference type="RefSeq" id="WP_008247289.1">
    <property type="nucleotide sequence ID" value="NZ_CP014544.1"/>
</dbReference>
<dbReference type="EMBL" id="CP014544">
    <property type="protein sequence ID" value="AMO68061.1"/>
    <property type="molecule type" value="Genomic_DNA"/>
</dbReference>
<evidence type="ECO:0000313" key="2">
    <source>
        <dbReference type="Proteomes" id="UP000074119"/>
    </source>
</evidence>
<dbReference type="KEGG" id="zal:AZF00_06975"/>
<proteinExistence type="predicted"/>
<dbReference type="Pfam" id="PF10698">
    <property type="entry name" value="DUF2505"/>
    <property type="match status" value="1"/>
</dbReference>
<name>A0A127M4E6_9GAMM</name>
<dbReference type="SUPFAM" id="SSF55961">
    <property type="entry name" value="Bet v1-like"/>
    <property type="match status" value="1"/>
</dbReference>
<dbReference type="STRING" id="1470434.AZF00_06975"/>
<accession>A0A127M4E6</accession>
<reference evidence="1 2" key="1">
    <citation type="submission" date="2015-12" db="EMBL/GenBank/DDBJ databases">
        <authorList>
            <person name="Shamseldin A."/>
            <person name="Moawad H."/>
            <person name="Abd El-Rahim W.M."/>
            <person name="Sadowsky M.J."/>
        </authorList>
    </citation>
    <scope>NUCLEOTIDE SEQUENCE [LARGE SCALE GENOMIC DNA]</scope>
    <source>
        <strain evidence="1 2">SM2</strain>
    </source>
</reference>
<organism evidence="1 2">
    <name type="scientific">Zhongshania aliphaticivorans</name>
    <dbReference type="NCBI Taxonomy" id="1470434"/>
    <lineage>
        <taxon>Bacteria</taxon>
        <taxon>Pseudomonadati</taxon>
        <taxon>Pseudomonadota</taxon>
        <taxon>Gammaproteobacteria</taxon>
        <taxon>Cellvibrionales</taxon>
        <taxon>Spongiibacteraceae</taxon>
        <taxon>Zhongshania</taxon>
    </lineage>
</organism>
<gene>
    <name evidence="1" type="ORF">AZF00_06975</name>
</gene>
<dbReference type="InterPro" id="IPR019639">
    <property type="entry name" value="DUF2505"/>
</dbReference>
<evidence type="ECO:0000313" key="1">
    <source>
        <dbReference type="EMBL" id="AMO68061.1"/>
    </source>
</evidence>
<evidence type="ECO:0008006" key="3">
    <source>
        <dbReference type="Google" id="ProtNLM"/>
    </source>
</evidence>